<name>A0A699Z9J4_HAELA</name>
<dbReference type="AlphaFoldDB" id="A0A699Z9J4"/>
<comment type="caution">
    <text evidence="1">The sequence shown here is derived from an EMBL/GenBank/DDBJ whole genome shotgun (WGS) entry which is preliminary data.</text>
</comment>
<dbReference type="Proteomes" id="UP000485058">
    <property type="component" value="Unassembled WGS sequence"/>
</dbReference>
<sequence length="54" mass="6203">MPNASTHLETWWFPLQRRMELLPLRAGRWESNKVDFDAAKDHCGCQASGCGKKQ</sequence>
<feature type="non-terminal residue" evidence="1">
    <location>
        <position position="1"/>
    </location>
</feature>
<protein>
    <submittedName>
        <fullName evidence="1">Uncharacterized protein</fullName>
    </submittedName>
</protein>
<organism evidence="1 2">
    <name type="scientific">Haematococcus lacustris</name>
    <name type="common">Green alga</name>
    <name type="synonym">Haematococcus pluvialis</name>
    <dbReference type="NCBI Taxonomy" id="44745"/>
    <lineage>
        <taxon>Eukaryota</taxon>
        <taxon>Viridiplantae</taxon>
        <taxon>Chlorophyta</taxon>
        <taxon>core chlorophytes</taxon>
        <taxon>Chlorophyceae</taxon>
        <taxon>CS clade</taxon>
        <taxon>Chlamydomonadales</taxon>
        <taxon>Haematococcaceae</taxon>
        <taxon>Haematococcus</taxon>
    </lineage>
</organism>
<accession>A0A699Z9J4</accession>
<evidence type="ECO:0000313" key="1">
    <source>
        <dbReference type="EMBL" id="GFH19327.1"/>
    </source>
</evidence>
<gene>
    <name evidence="1" type="ORF">HaLaN_16259</name>
</gene>
<dbReference type="EMBL" id="BLLF01001443">
    <property type="protein sequence ID" value="GFH19327.1"/>
    <property type="molecule type" value="Genomic_DNA"/>
</dbReference>
<reference evidence="1 2" key="1">
    <citation type="submission" date="2020-02" db="EMBL/GenBank/DDBJ databases">
        <title>Draft genome sequence of Haematococcus lacustris strain NIES-144.</title>
        <authorList>
            <person name="Morimoto D."/>
            <person name="Nakagawa S."/>
            <person name="Yoshida T."/>
            <person name="Sawayama S."/>
        </authorList>
    </citation>
    <scope>NUCLEOTIDE SEQUENCE [LARGE SCALE GENOMIC DNA]</scope>
    <source>
        <strain evidence="1 2">NIES-144</strain>
    </source>
</reference>
<keyword evidence="2" id="KW-1185">Reference proteome</keyword>
<proteinExistence type="predicted"/>
<evidence type="ECO:0000313" key="2">
    <source>
        <dbReference type="Proteomes" id="UP000485058"/>
    </source>
</evidence>